<dbReference type="AlphaFoldDB" id="Q4JWV8"/>
<dbReference type="KEGG" id="cjk:jk0540"/>
<dbReference type="Proteomes" id="UP000000545">
    <property type="component" value="Chromosome"/>
</dbReference>
<protein>
    <recommendedName>
        <fullName evidence="3">Disulfide bond formation protein DsbA</fullName>
    </recommendedName>
</protein>
<evidence type="ECO:0008006" key="3">
    <source>
        <dbReference type="Google" id="ProtNLM"/>
    </source>
</evidence>
<dbReference type="Gene3D" id="3.40.30.10">
    <property type="entry name" value="Glutaredoxin"/>
    <property type="match status" value="1"/>
</dbReference>
<dbReference type="STRING" id="306537.jk0540"/>
<evidence type="ECO:0000313" key="2">
    <source>
        <dbReference type="Proteomes" id="UP000000545"/>
    </source>
</evidence>
<evidence type="ECO:0000313" key="1">
    <source>
        <dbReference type="EMBL" id="CAI36699.1"/>
    </source>
</evidence>
<dbReference type="InterPro" id="IPR036249">
    <property type="entry name" value="Thioredoxin-like_sf"/>
</dbReference>
<dbReference type="Pfam" id="PF22234">
    <property type="entry name" value="Rv2466c-like"/>
    <property type="match status" value="1"/>
</dbReference>
<keyword evidence="2" id="KW-1185">Reference proteome</keyword>
<accession>Q4JWV8</accession>
<gene>
    <name evidence="1" type="ordered locus">jk0540</name>
</gene>
<dbReference type="SUPFAM" id="SSF52833">
    <property type="entry name" value="Thioredoxin-like"/>
    <property type="match status" value="1"/>
</dbReference>
<dbReference type="HOGENOM" id="CLU_087602_1_0_11"/>
<dbReference type="RefSeq" id="WP_011273205.1">
    <property type="nucleotide sequence ID" value="NC_007164.1"/>
</dbReference>
<proteinExistence type="predicted"/>
<name>Q4JWV8_CORJK</name>
<dbReference type="InterPro" id="IPR053977">
    <property type="entry name" value="Rv2466c-like"/>
</dbReference>
<organism evidence="1 2">
    <name type="scientific">Corynebacterium jeikeium (strain K411)</name>
    <dbReference type="NCBI Taxonomy" id="306537"/>
    <lineage>
        <taxon>Bacteria</taxon>
        <taxon>Bacillati</taxon>
        <taxon>Actinomycetota</taxon>
        <taxon>Actinomycetes</taxon>
        <taxon>Mycobacteriales</taxon>
        <taxon>Corynebacteriaceae</taxon>
        <taxon>Corynebacterium</taxon>
    </lineage>
</organism>
<dbReference type="EMBL" id="CR931997">
    <property type="protein sequence ID" value="CAI36699.1"/>
    <property type="molecule type" value="Genomic_DNA"/>
</dbReference>
<sequence length="224" mass="24783">MARVGDMTATQNNNQNQTVTMFFDAICPFAWVTSRWLMEVQEVRDVEVKFQPMSLSVLNEGRDLDPAYREKMDAAWAPARVATAIWQQHPEKLSAWYTAMGTKIHNEERADATDPHGYDELIAEALEEAELPAELAQVGHLAADDEGSVDALLRESQDKAIELVGDEVGTPVVQLGDVAFFGPVITRIPRGEDAGKLFDASVTLAANPHFFELKRSRTEAPVAE</sequence>
<reference evidence="1 2" key="1">
    <citation type="journal article" date="2005" name="J. Bacteriol.">
        <title>Complete genome sequence and analysis of the multiresistant nosocomial pathogen Corynebacterium jeikeium K411, a lipid-requiring bacterium of the human skin flora.</title>
        <authorList>
            <person name="Tauch A."/>
            <person name="Kaiser O."/>
            <person name="Hain T."/>
            <person name="Goesmann A."/>
            <person name="Weisshaar B."/>
            <person name="Albersmeier A."/>
            <person name="Bekel T."/>
            <person name="Bischoff N."/>
            <person name="Brune I."/>
            <person name="Chakraborty T."/>
            <person name="Kalinowski J."/>
            <person name="Meyer F."/>
            <person name="Rupp O."/>
            <person name="Schneiker S."/>
            <person name="Viehoever P."/>
            <person name="Puehler A."/>
        </authorList>
    </citation>
    <scope>NUCLEOTIDE SEQUENCE [LARGE SCALE GENOMIC DNA]</scope>
    <source>
        <strain evidence="1 2">K411</strain>
    </source>
</reference>
<dbReference type="eggNOG" id="COG2761">
    <property type="taxonomic scope" value="Bacteria"/>
</dbReference>